<dbReference type="RefSeq" id="WP_028391098.1">
    <property type="nucleotide sequence ID" value="NZ_JACJHX010000023.1"/>
</dbReference>
<dbReference type="SUPFAM" id="SSF55811">
    <property type="entry name" value="Nudix"/>
    <property type="match status" value="1"/>
</dbReference>
<dbReference type="InterPro" id="IPR000086">
    <property type="entry name" value="NUDIX_hydrolase_dom"/>
</dbReference>
<dbReference type="PRINTS" id="PR00502">
    <property type="entry name" value="NUDIXFAMILY"/>
</dbReference>
<dbReference type="PANTHER" id="PTHR47707:SF1">
    <property type="entry name" value="NUDIX HYDROLASE FAMILY PROTEIN"/>
    <property type="match status" value="1"/>
</dbReference>
<evidence type="ECO:0000256" key="1">
    <source>
        <dbReference type="ARBA" id="ARBA00001946"/>
    </source>
</evidence>
<keyword evidence="9" id="KW-0234">DNA repair</keyword>
<dbReference type="EMBL" id="JACJHX010000023">
    <property type="protein sequence ID" value="MBA9029022.1"/>
    <property type="molecule type" value="Genomic_DNA"/>
</dbReference>
<evidence type="ECO:0000256" key="8">
    <source>
        <dbReference type="ARBA" id="ARBA00022842"/>
    </source>
</evidence>
<accession>A0ABR6CXG0</accession>
<name>A0ABR6CXG0_9BACI</name>
<sequence>MKKNIYVVGAVIIENRKILCAQRGPSKSLPLKWEFPGGKIEEGESPQEALRREIVEEMQCQIEIGDQIEHTVYEYDFGIVHLTTFYCRLTEGKPVLTEHTSIKWLSPDELKSLDWAPADIPAIEKLSRTSMINECFRKRI</sequence>
<dbReference type="CDD" id="cd03425">
    <property type="entry name" value="NUDIX_MutT_NudA_like"/>
    <property type="match status" value="1"/>
</dbReference>
<dbReference type="Gene3D" id="3.90.79.10">
    <property type="entry name" value="Nucleoside Triphosphate Pyrophosphohydrolase"/>
    <property type="match status" value="1"/>
</dbReference>
<keyword evidence="5" id="KW-0479">Metal-binding</keyword>
<organism evidence="13 14">
    <name type="scientific">Peribacillus huizhouensis</name>
    <dbReference type="NCBI Taxonomy" id="1501239"/>
    <lineage>
        <taxon>Bacteria</taxon>
        <taxon>Bacillati</taxon>
        <taxon>Bacillota</taxon>
        <taxon>Bacilli</taxon>
        <taxon>Bacillales</taxon>
        <taxon>Bacillaceae</taxon>
        <taxon>Peribacillus</taxon>
    </lineage>
</organism>
<evidence type="ECO:0000259" key="12">
    <source>
        <dbReference type="PROSITE" id="PS51462"/>
    </source>
</evidence>
<keyword evidence="3" id="KW-0515">Mutator protein</keyword>
<dbReference type="PANTHER" id="PTHR47707">
    <property type="entry name" value="8-OXO-DGTP DIPHOSPHATASE"/>
    <property type="match status" value="1"/>
</dbReference>
<dbReference type="InterPro" id="IPR015797">
    <property type="entry name" value="NUDIX_hydrolase-like_dom_sf"/>
</dbReference>
<evidence type="ECO:0000313" key="13">
    <source>
        <dbReference type="EMBL" id="MBA9029022.1"/>
    </source>
</evidence>
<evidence type="ECO:0000256" key="10">
    <source>
        <dbReference type="ARBA" id="ARBA00035861"/>
    </source>
</evidence>
<reference evidence="13 14" key="1">
    <citation type="submission" date="2020-08" db="EMBL/GenBank/DDBJ databases">
        <title>Genomic Encyclopedia of Type Strains, Phase IV (KMG-IV): sequencing the most valuable type-strain genomes for metagenomic binning, comparative biology and taxonomic classification.</title>
        <authorList>
            <person name="Goeker M."/>
        </authorList>
    </citation>
    <scope>NUCLEOTIDE SEQUENCE [LARGE SCALE GENOMIC DNA]</scope>
    <source>
        <strain evidence="13 14">DSM 105481</strain>
    </source>
</reference>
<evidence type="ECO:0000313" key="14">
    <source>
        <dbReference type="Proteomes" id="UP000626697"/>
    </source>
</evidence>
<evidence type="ECO:0000256" key="3">
    <source>
        <dbReference type="ARBA" id="ARBA00022457"/>
    </source>
</evidence>
<evidence type="ECO:0000256" key="6">
    <source>
        <dbReference type="ARBA" id="ARBA00022763"/>
    </source>
</evidence>
<evidence type="ECO:0000256" key="11">
    <source>
        <dbReference type="ARBA" id="ARBA00038905"/>
    </source>
</evidence>
<feature type="domain" description="Nudix hydrolase" evidence="12">
    <location>
        <begin position="3"/>
        <end position="127"/>
    </location>
</feature>
<dbReference type="InterPro" id="IPR047127">
    <property type="entry name" value="MutT-like"/>
</dbReference>
<comment type="caution">
    <text evidence="13">The sequence shown here is derived from an EMBL/GenBank/DDBJ whole genome shotgun (WGS) entry which is preliminary data.</text>
</comment>
<dbReference type="Pfam" id="PF00293">
    <property type="entry name" value="NUDIX"/>
    <property type="match status" value="1"/>
</dbReference>
<keyword evidence="6" id="KW-0227">DNA damage</keyword>
<evidence type="ECO:0000256" key="4">
    <source>
        <dbReference type="ARBA" id="ARBA00022705"/>
    </source>
</evidence>
<proteinExistence type="inferred from homology"/>
<dbReference type="EC" id="3.6.1.55" evidence="11"/>
<dbReference type="Proteomes" id="UP000626697">
    <property type="component" value="Unassembled WGS sequence"/>
</dbReference>
<comment type="cofactor">
    <cofactor evidence="1">
        <name>Mg(2+)</name>
        <dbReference type="ChEBI" id="CHEBI:18420"/>
    </cofactor>
</comment>
<dbReference type="GO" id="GO:0035539">
    <property type="term" value="F:8-oxo-7,8-dihydrodeoxyguanosine triphosphate pyrophosphatase activity"/>
    <property type="evidence" value="ECO:0007669"/>
    <property type="project" value="UniProtKB-EC"/>
</dbReference>
<keyword evidence="8" id="KW-0460">Magnesium</keyword>
<comment type="catalytic activity">
    <reaction evidence="10">
        <text>8-oxo-dGTP + H2O = 8-oxo-dGMP + diphosphate + H(+)</text>
        <dbReference type="Rhea" id="RHEA:31575"/>
        <dbReference type="ChEBI" id="CHEBI:15377"/>
        <dbReference type="ChEBI" id="CHEBI:15378"/>
        <dbReference type="ChEBI" id="CHEBI:33019"/>
        <dbReference type="ChEBI" id="CHEBI:63224"/>
        <dbReference type="ChEBI" id="CHEBI:77896"/>
        <dbReference type="EC" id="3.6.1.55"/>
    </reaction>
</comment>
<keyword evidence="7 13" id="KW-0378">Hydrolase</keyword>
<comment type="similarity">
    <text evidence="2">Belongs to the Nudix hydrolase family.</text>
</comment>
<evidence type="ECO:0000256" key="2">
    <source>
        <dbReference type="ARBA" id="ARBA00005582"/>
    </source>
</evidence>
<keyword evidence="4" id="KW-0235">DNA replication</keyword>
<evidence type="ECO:0000256" key="5">
    <source>
        <dbReference type="ARBA" id="ARBA00022723"/>
    </source>
</evidence>
<evidence type="ECO:0000256" key="7">
    <source>
        <dbReference type="ARBA" id="ARBA00022801"/>
    </source>
</evidence>
<dbReference type="InterPro" id="IPR020476">
    <property type="entry name" value="Nudix_hydrolase"/>
</dbReference>
<gene>
    <name evidence="13" type="ORF">HNP81_004344</name>
</gene>
<evidence type="ECO:0000256" key="9">
    <source>
        <dbReference type="ARBA" id="ARBA00023204"/>
    </source>
</evidence>
<dbReference type="PROSITE" id="PS51462">
    <property type="entry name" value="NUDIX"/>
    <property type="match status" value="1"/>
</dbReference>
<protein>
    <recommendedName>
        <fullName evidence="11">8-oxo-dGTP diphosphatase</fullName>
        <ecNumber evidence="11">3.6.1.55</ecNumber>
    </recommendedName>
</protein>
<keyword evidence="14" id="KW-1185">Reference proteome</keyword>